<keyword evidence="6" id="KW-0067">ATP-binding</keyword>
<dbReference type="Pfam" id="PF00664">
    <property type="entry name" value="ABC_membrane"/>
    <property type="match status" value="2"/>
</dbReference>
<feature type="domain" description="ABC transmembrane type-1" evidence="13">
    <location>
        <begin position="127"/>
        <end position="441"/>
    </location>
</feature>
<feature type="transmembrane region" description="Helical" evidence="11">
    <location>
        <begin position="376"/>
        <end position="404"/>
    </location>
</feature>
<evidence type="ECO:0000256" key="5">
    <source>
        <dbReference type="ARBA" id="ARBA00022741"/>
    </source>
</evidence>
<dbReference type="SUPFAM" id="SSF90123">
    <property type="entry name" value="ABC transporter transmembrane region"/>
    <property type="match status" value="2"/>
</dbReference>
<evidence type="ECO:0000256" key="4">
    <source>
        <dbReference type="ARBA" id="ARBA00022737"/>
    </source>
</evidence>
<dbReference type="InterPro" id="IPR027417">
    <property type="entry name" value="P-loop_NTPase"/>
</dbReference>
<dbReference type="PANTHER" id="PTHR24223">
    <property type="entry name" value="ATP-BINDING CASSETTE SUB-FAMILY C"/>
    <property type="match status" value="1"/>
</dbReference>
<feature type="domain" description="ABC transporter" evidence="12">
    <location>
        <begin position="1142"/>
        <end position="1386"/>
    </location>
</feature>
<dbReference type="HOGENOM" id="CLU_000604_27_1_1"/>
<feature type="transmembrane region" description="Helical" evidence="11">
    <location>
        <begin position="292"/>
        <end position="317"/>
    </location>
</feature>
<dbReference type="GO" id="GO:0140359">
    <property type="term" value="F:ABC-type transporter activity"/>
    <property type="evidence" value="ECO:0007669"/>
    <property type="project" value="InterPro"/>
</dbReference>
<evidence type="ECO:0000259" key="12">
    <source>
        <dbReference type="PROSITE" id="PS50893"/>
    </source>
</evidence>
<feature type="transmembrane region" description="Helical" evidence="11">
    <location>
        <begin position="823"/>
        <end position="841"/>
    </location>
</feature>
<dbReference type="Proteomes" id="UP000030669">
    <property type="component" value="Unassembled WGS sequence"/>
</dbReference>
<feature type="transmembrane region" description="Helical" evidence="11">
    <location>
        <begin position="1077"/>
        <end position="1098"/>
    </location>
</feature>
<dbReference type="OMA" id="KNPRQGA"/>
<dbReference type="FunFam" id="1.20.1560.10:FF:000013">
    <property type="entry name" value="ABC transporter C family member 2"/>
    <property type="match status" value="1"/>
</dbReference>
<dbReference type="PROSITE" id="PS00211">
    <property type="entry name" value="ABC_TRANSPORTER_1"/>
    <property type="match status" value="1"/>
</dbReference>
<dbReference type="CDD" id="cd03244">
    <property type="entry name" value="ABCC_MRP_domain2"/>
    <property type="match status" value="1"/>
</dbReference>
<dbReference type="GO" id="GO:0000329">
    <property type="term" value="C:fungal-type vacuole membrane"/>
    <property type="evidence" value="ECO:0007669"/>
    <property type="project" value="TreeGrafter"/>
</dbReference>
<evidence type="ECO:0000256" key="11">
    <source>
        <dbReference type="SAM" id="Phobius"/>
    </source>
</evidence>
<comment type="subcellular location">
    <subcellularLocation>
        <location evidence="1">Membrane</location>
        <topology evidence="1">Multi-pass membrane protein</topology>
    </subcellularLocation>
</comment>
<feature type="domain" description="ABC transporter" evidence="12">
    <location>
        <begin position="489"/>
        <end position="734"/>
    </location>
</feature>
<keyword evidence="7 11" id="KW-1133">Transmembrane helix</keyword>
<feature type="transmembrane region" description="Helical" evidence="11">
    <location>
        <begin position="862"/>
        <end position="882"/>
    </location>
</feature>
<evidence type="ECO:0008006" key="16">
    <source>
        <dbReference type="Google" id="ProtNLM"/>
    </source>
</evidence>
<dbReference type="CDD" id="cd18580">
    <property type="entry name" value="ABC_6TM_ABCC_D2"/>
    <property type="match status" value="1"/>
</dbReference>
<keyword evidence="2" id="KW-0813">Transport</keyword>
<dbReference type="PROSITE" id="PS50893">
    <property type="entry name" value="ABC_TRANSPORTER_2"/>
    <property type="match status" value="2"/>
</dbReference>
<feature type="transmembrane region" description="Helical" evidence="11">
    <location>
        <begin position="163"/>
        <end position="187"/>
    </location>
</feature>
<dbReference type="Gene3D" id="1.20.1560.10">
    <property type="entry name" value="ABC transporter type 1, transmembrane domain"/>
    <property type="match status" value="2"/>
</dbReference>
<protein>
    <recommendedName>
        <fullName evidence="16">Multidrug resistance-associated ABC transporter</fullName>
    </recommendedName>
</protein>
<dbReference type="InterPro" id="IPR050173">
    <property type="entry name" value="ABC_transporter_C-like"/>
</dbReference>
<keyword evidence="4" id="KW-0677">Repeat</keyword>
<dbReference type="SMART" id="SM00382">
    <property type="entry name" value="AAA"/>
    <property type="match status" value="2"/>
</dbReference>
<dbReference type="InterPro" id="IPR036640">
    <property type="entry name" value="ABC1_TM_sf"/>
</dbReference>
<feature type="non-terminal residue" evidence="14">
    <location>
        <position position="1"/>
    </location>
</feature>
<feature type="transmembrane region" description="Helical" evidence="11">
    <location>
        <begin position="1052"/>
        <end position="1071"/>
    </location>
</feature>
<dbReference type="CDD" id="cd03250">
    <property type="entry name" value="ABCC_MRP_domain1"/>
    <property type="match status" value="1"/>
</dbReference>
<keyword evidence="3 11" id="KW-0812">Transmembrane</keyword>
<dbReference type="GeneID" id="19305190"/>
<dbReference type="GO" id="GO:0005524">
    <property type="term" value="F:ATP binding"/>
    <property type="evidence" value="ECO:0007669"/>
    <property type="project" value="UniProtKB-KW"/>
</dbReference>
<dbReference type="InterPro" id="IPR003439">
    <property type="entry name" value="ABC_transporter-like_ATP-bd"/>
</dbReference>
<feature type="transmembrane region" description="Helical" evidence="11">
    <location>
        <begin position="123"/>
        <end position="143"/>
    </location>
</feature>
<name>S7RDX4_GLOTA</name>
<dbReference type="Gene3D" id="3.40.50.300">
    <property type="entry name" value="P-loop containing nucleotide triphosphate hydrolases"/>
    <property type="match status" value="2"/>
</dbReference>
<proteinExistence type="predicted"/>
<dbReference type="FunFam" id="3.40.50.300:FF:001354">
    <property type="entry name" value="ATP-binding cassette (ABC) transporter, putative"/>
    <property type="match status" value="1"/>
</dbReference>
<dbReference type="KEGG" id="gtr:GLOTRDRAFT_26339"/>
<keyword evidence="15" id="KW-1185">Reference proteome</keyword>
<evidence type="ECO:0000256" key="1">
    <source>
        <dbReference type="ARBA" id="ARBA00004141"/>
    </source>
</evidence>
<evidence type="ECO:0000256" key="3">
    <source>
        <dbReference type="ARBA" id="ARBA00022692"/>
    </source>
</evidence>
<dbReference type="Pfam" id="PF00005">
    <property type="entry name" value="ABC_tran"/>
    <property type="match status" value="2"/>
</dbReference>
<keyword evidence="5" id="KW-0547">Nucleotide-binding</keyword>
<dbReference type="RefSeq" id="XP_007869155.1">
    <property type="nucleotide sequence ID" value="XM_007870964.2"/>
</dbReference>
<keyword evidence="8 11" id="KW-0472">Membrane</keyword>
<dbReference type="eggNOG" id="KOG0054">
    <property type="taxonomic scope" value="Eukaryota"/>
</dbReference>
<feature type="compositionally biased region" description="Polar residues" evidence="10">
    <location>
        <begin position="760"/>
        <end position="782"/>
    </location>
</feature>
<sequence length="1402" mass="155944">VNTMTTPWGPNLHYPPEHIYSEKVVEAITSRYEDNVCGVVGASIWDTLLFSYTTKVVMLGNVSESLDIGDLPIVPADMRAVNLFARMRATLRAVKLRIGKWTPKPGSGWELGYRLLRVNAGPLALQISLAAISACLFYAPAYFLRKLVNYLEVDPERQQRGWGFAYCAGLFFVNAITYLITGQLWSISTTTLQVRIRVQLNSILFAKTLVRKDVVSSSGSVPGEEDDNKKKADPPQDGEQADNKKDEDEAEFSSKAQVMTLMTTDVDRVSEFAWHLFTLIDSPIEIVIGTMFLYSLLGVSCFIGLAVTCLFLPMNHFAGKVVVHAQDNLMKTRDERVALMNEILGAIRMLKFMAWERSFEERVMKIRAKELKYQKLNYTIETLFNAIWNGSPILVTLVSFWHFAVIRQQTLTPSIAFTSVLFSEMKFALNALPETLINMLQSAVSLRRIEKYLNGAEVTPVPPLESENYAIALQSATVTWPQDRSRSSSRPVSVASTPKHKFVLTDLSMNFPVGELSLICGKLGSGKTLLLLALLGEADILAGQLKSPRSRPDAIASFTGFVPKEDEWAIPGVCAYVPQSAWLRNASIKENILFNLPYVEQRYKKTLEVCALVSDLKILEDGDEAEIGERGVNLSGGQKARVSLARAVYSRASILLLDDVLSAVDAHTAHHLYHECLTGELMRGRTVILVSHHVQLCAPRASFIVALDNGRVQYQGGYEDFGTSGVLSTLVQSNTADPSDDKEEAAVATVEEEIEEVEIQAQSGSQTEFNSETSSTAATNADSEVKAEKKKSPRKLVEEEKRAVGRIGKDIWATYVKACGDHWYWILFALSLLLATLSPVFENGWLKVWSGTAYSGDARSPVFYISVYAAVRLVLTTVRWFVLYHGSIHASTVLYKRLLEAVLFAHIRFHDTVSRGRLLNRFGKDFEGTVTYGLSDNFGRSIMYGLNVLTTLITISVVGGLPFLISAIILGFIYFNGVSDRDVYGQTSRDMRRLDSVTRSPLYSIYGETISGVTIIRAFGASSKFLRDMLRCVDTNTNPYYWMWGVNRWLSARYNLLSSAVVGITGLVAIFTPRIDASLAGFALAFASTVTNDLLFLVRRFVGLEQSMVALERVKEYSELPREPPEYLEPWPPPSWPSAGEIKAENLVIRYAPELPNVLHNLNFEIRPGEKVGILGRTGSGKSTLALSFFRFVEATEGRILIDDLDISQIGLSDLRSRLTIIPQDPTILSGTVRSTLDVFGEYDDAQIYEALRRVHLIPSDDSPEAVETENANVFRDLDSSVSEGGENFSTGEKQLLCMARAILKRTKVLVMDEATASVDYATDELISKTIRHEFADSTILTIAHRLRTVIDYDRVMLLEEGHIMEFDTPSTLLSNPSSKFYGLCKATGRNEFAMLKKLAGV</sequence>
<dbReference type="CDD" id="cd18596">
    <property type="entry name" value="ABC_6TM_VMR1_D1_like"/>
    <property type="match status" value="1"/>
</dbReference>
<evidence type="ECO:0000259" key="13">
    <source>
        <dbReference type="PROSITE" id="PS50929"/>
    </source>
</evidence>
<feature type="domain" description="ABC transmembrane type-1" evidence="13">
    <location>
        <begin position="826"/>
        <end position="1106"/>
    </location>
</feature>
<evidence type="ECO:0000313" key="15">
    <source>
        <dbReference type="Proteomes" id="UP000030669"/>
    </source>
</evidence>
<reference evidence="14 15" key="1">
    <citation type="journal article" date="2012" name="Science">
        <title>The Paleozoic origin of enzymatic lignin decomposition reconstructed from 31 fungal genomes.</title>
        <authorList>
            <person name="Floudas D."/>
            <person name="Binder M."/>
            <person name="Riley R."/>
            <person name="Barry K."/>
            <person name="Blanchette R.A."/>
            <person name="Henrissat B."/>
            <person name="Martinez A.T."/>
            <person name="Otillar R."/>
            <person name="Spatafora J.W."/>
            <person name="Yadav J.S."/>
            <person name="Aerts A."/>
            <person name="Benoit I."/>
            <person name="Boyd A."/>
            <person name="Carlson A."/>
            <person name="Copeland A."/>
            <person name="Coutinho P.M."/>
            <person name="de Vries R.P."/>
            <person name="Ferreira P."/>
            <person name="Findley K."/>
            <person name="Foster B."/>
            <person name="Gaskell J."/>
            <person name="Glotzer D."/>
            <person name="Gorecki P."/>
            <person name="Heitman J."/>
            <person name="Hesse C."/>
            <person name="Hori C."/>
            <person name="Igarashi K."/>
            <person name="Jurgens J.A."/>
            <person name="Kallen N."/>
            <person name="Kersten P."/>
            <person name="Kohler A."/>
            <person name="Kuees U."/>
            <person name="Kumar T.K.A."/>
            <person name="Kuo A."/>
            <person name="LaButti K."/>
            <person name="Larrondo L.F."/>
            <person name="Lindquist E."/>
            <person name="Ling A."/>
            <person name="Lombard V."/>
            <person name="Lucas S."/>
            <person name="Lundell T."/>
            <person name="Martin R."/>
            <person name="McLaughlin D.J."/>
            <person name="Morgenstern I."/>
            <person name="Morin E."/>
            <person name="Murat C."/>
            <person name="Nagy L.G."/>
            <person name="Nolan M."/>
            <person name="Ohm R.A."/>
            <person name="Patyshakuliyeva A."/>
            <person name="Rokas A."/>
            <person name="Ruiz-Duenas F.J."/>
            <person name="Sabat G."/>
            <person name="Salamov A."/>
            <person name="Samejima M."/>
            <person name="Schmutz J."/>
            <person name="Slot J.C."/>
            <person name="St John F."/>
            <person name="Stenlid J."/>
            <person name="Sun H."/>
            <person name="Sun S."/>
            <person name="Syed K."/>
            <person name="Tsang A."/>
            <person name="Wiebenga A."/>
            <person name="Young D."/>
            <person name="Pisabarro A."/>
            <person name="Eastwood D.C."/>
            <person name="Martin F."/>
            <person name="Cullen D."/>
            <person name="Grigoriev I.V."/>
            <person name="Hibbett D.S."/>
        </authorList>
    </citation>
    <scope>NUCLEOTIDE SEQUENCE [LARGE SCALE GENOMIC DNA]</scope>
    <source>
        <strain evidence="14 15">ATCC 11539</strain>
    </source>
</reference>
<organism evidence="14 15">
    <name type="scientific">Gloeophyllum trabeum (strain ATCC 11539 / FP-39264 / Madison 617)</name>
    <name type="common">Brown rot fungus</name>
    <dbReference type="NCBI Taxonomy" id="670483"/>
    <lineage>
        <taxon>Eukaryota</taxon>
        <taxon>Fungi</taxon>
        <taxon>Dikarya</taxon>
        <taxon>Basidiomycota</taxon>
        <taxon>Agaricomycotina</taxon>
        <taxon>Agaricomycetes</taxon>
        <taxon>Gloeophyllales</taxon>
        <taxon>Gloeophyllaceae</taxon>
        <taxon>Gloeophyllum</taxon>
    </lineage>
</organism>
<evidence type="ECO:0000313" key="14">
    <source>
        <dbReference type="EMBL" id="EPQ52410.1"/>
    </source>
</evidence>
<evidence type="ECO:0000256" key="2">
    <source>
        <dbReference type="ARBA" id="ARBA00022448"/>
    </source>
</evidence>
<evidence type="ECO:0000256" key="8">
    <source>
        <dbReference type="ARBA" id="ARBA00023136"/>
    </source>
</evidence>
<evidence type="ECO:0000256" key="9">
    <source>
        <dbReference type="ARBA" id="ARBA00023180"/>
    </source>
</evidence>
<dbReference type="EMBL" id="KB469308">
    <property type="protein sequence ID" value="EPQ52410.1"/>
    <property type="molecule type" value="Genomic_DNA"/>
</dbReference>
<dbReference type="InterPro" id="IPR017871">
    <property type="entry name" value="ABC_transporter-like_CS"/>
</dbReference>
<feature type="transmembrane region" description="Helical" evidence="11">
    <location>
        <begin position="942"/>
        <end position="975"/>
    </location>
</feature>
<evidence type="ECO:0000256" key="7">
    <source>
        <dbReference type="ARBA" id="ARBA00022989"/>
    </source>
</evidence>
<evidence type="ECO:0000256" key="6">
    <source>
        <dbReference type="ARBA" id="ARBA00022840"/>
    </source>
</evidence>
<gene>
    <name evidence="14" type="ORF">GLOTRDRAFT_26339</name>
</gene>
<dbReference type="PROSITE" id="PS50929">
    <property type="entry name" value="ABC_TM1F"/>
    <property type="match status" value="2"/>
</dbReference>
<dbReference type="FunFam" id="3.40.50.300:FF:000825">
    <property type="entry name" value="ABC bile acid transporter"/>
    <property type="match status" value="1"/>
</dbReference>
<keyword evidence="9" id="KW-0325">Glycoprotein</keyword>
<dbReference type="InterPro" id="IPR003593">
    <property type="entry name" value="AAA+_ATPase"/>
</dbReference>
<feature type="region of interest" description="Disordered" evidence="10">
    <location>
        <begin position="759"/>
        <end position="792"/>
    </location>
</feature>
<dbReference type="OrthoDB" id="6500128at2759"/>
<dbReference type="SUPFAM" id="SSF52540">
    <property type="entry name" value="P-loop containing nucleoside triphosphate hydrolases"/>
    <property type="match status" value="2"/>
</dbReference>
<feature type="region of interest" description="Disordered" evidence="10">
    <location>
        <begin position="216"/>
        <end position="250"/>
    </location>
</feature>
<dbReference type="InterPro" id="IPR044726">
    <property type="entry name" value="ABCC_6TM_D2"/>
</dbReference>
<dbReference type="GO" id="GO:0016887">
    <property type="term" value="F:ATP hydrolysis activity"/>
    <property type="evidence" value="ECO:0007669"/>
    <property type="project" value="InterPro"/>
</dbReference>
<dbReference type="PANTHER" id="PTHR24223:SF353">
    <property type="entry name" value="ABC TRANSPORTER ATP-BINDING PROTEIN_PERMEASE VMR1-RELATED"/>
    <property type="match status" value="1"/>
</dbReference>
<evidence type="ECO:0000256" key="10">
    <source>
        <dbReference type="SAM" id="MobiDB-lite"/>
    </source>
</evidence>
<feature type="non-terminal residue" evidence="14">
    <location>
        <position position="1402"/>
    </location>
</feature>
<dbReference type="InterPro" id="IPR011527">
    <property type="entry name" value="ABC1_TM_dom"/>
</dbReference>
<accession>S7RDX4</accession>